<keyword evidence="1" id="KW-0670">Pyruvate</keyword>
<name>A0A392R656_9FABA</name>
<feature type="non-terminal residue" evidence="1">
    <location>
        <position position="1"/>
    </location>
</feature>
<protein>
    <submittedName>
        <fullName evidence="1">Putative indole-3-pyruvate monooxygenase YUCCA4-like</fullName>
    </submittedName>
</protein>
<dbReference type="AlphaFoldDB" id="A0A392R656"/>
<dbReference type="GO" id="GO:0004497">
    <property type="term" value="F:monooxygenase activity"/>
    <property type="evidence" value="ECO:0007669"/>
    <property type="project" value="UniProtKB-KW"/>
</dbReference>
<keyword evidence="1" id="KW-0503">Monooxygenase</keyword>
<dbReference type="SUPFAM" id="SSF51905">
    <property type="entry name" value="FAD/NAD(P)-binding domain"/>
    <property type="match status" value="1"/>
</dbReference>
<accession>A0A392R656</accession>
<organism evidence="1 2">
    <name type="scientific">Trifolium medium</name>
    <dbReference type="NCBI Taxonomy" id="97028"/>
    <lineage>
        <taxon>Eukaryota</taxon>
        <taxon>Viridiplantae</taxon>
        <taxon>Streptophyta</taxon>
        <taxon>Embryophyta</taxon>
        <taxon>Tracheophyta</taxon>
        <taxon>Spermatophyta</taxon>
        <taxon>Magnoliopsida</taxon>
        <taxon>eudicotyledons</taxon>
        <taxon>Gunneridae</taxon>
        <taxon>Pentapetalae</taxon>
        <taxon>rosids</taxon>
        <taxon>fabids</taxon>
        <taxon>Fabales</taxon>
        <taxon>Fabaceae</taxon>
        <taxon>Papilionoideae</taxon>
        <taxon>50 kb inversion clade</taxon>
        <taxon>NPAAA clade</taxon>
        <taxon>Hologalegina</taxon>
        <taxon>IRL clade</taxon>
        <taxon>Trifolieae</taxon>
        <taxon>Trifolium</taxon>
    </lineage>
</organism>
<sequence>VMEGVKEITRNGAKFLDGQEKEFDAIILATGYKSNVPSWLKVKN</sequence>
<dbReference type="EMBL" id="LXQA010186389">
    <property type="protein sequence ID" value="MCI31336.1"/>
    <property type="molecule type" value="Genomic_DNA"/>
</dbReference>
<dbReference type="Gene3D" id="3.50.50.60">
    <property type="entry name" value="FAD/NAD(P)-binding domain"/>
    <property type="match status" value="1"/>
</dbReference>
<reference evidence="1 2" key="1">
    <citation type="journal article" date="2018" name="Front. Plant Sci.">
        <title>Red Clover (Trifolium pratense) and Zigzag Clover (T. medium) - A Picture of Genomic Similarities and Differences.</title>
        <authorList>
            <person name="Dluhosova J."/>
            <person name="Istvanek J."/>
            <person name="Nedelnik J."/>
            <person name="Repkova J."/>
        </authorList>
    </citation>
    <scope>NUCLEOTIDE SEQUENCE [LARGE SCALE GENOMIC DNA]</scope>
    <source>
        <strain evidence="2">cv. 10/8</strain>
        <tissue evidence="1">Leaf</tissue>
    </source>
</reference>
<proteinExistence type="predicted"/>
<dbReference type="InterPro" id="IPR036188">
    <property type="entry name" value="FAD/NAD-bd_sf"/>
</dbReference>
<dbReference type="Proteomes" id="UP000265520">
    <property type="component" value="Unassembled WGS sequence"/>
</dbReference>
<evidence type="ECO:0000313" key="1">
    <source>
        <dbReference type="EMBL" id="MCI31336.1"/>
    </source>
</evidence>
<keyword evidence="2" id="KW-1185">Reference proteome</keyword>
<comment type="caution">
    <text evidence="1">The sequence shown here is derived from an EMBL/GenBank/DDBJ whole genome shotgun (WGS) entry which is preliminary data.</text>
</comment>
<evidence type="ECO:0000313" key="2">
    <source>
        <dbReference type="Proteomes" id="UP000265520"/>
    </source>
</evidence>
<keyword evidence="1" id="KW-0560">Oxidoreductase</keyword>